<dbReference type="PANTHER" id="PTHR35218">
    <property type="entry name" value="RNASE H DOMAIN-CONTAINING PROTEIN"/>
    <property type="match status" value="1"/>
</dbReference>
<accession>A0A444YJJ2</accession>
<dbReference type="AlphaFoldDB" id="A0A444YJJ2"/>
<dbReference type="Proteomes" id="UP000289738">
    <property type="component" value="Chromosome B06"/>
</dbReference>
<dbReference type="EMBL" id="SDMP01000016">
    <property type="protein sequence ID" value="RYR02081.1"/>
    <property type="molecule type" value="Genomic_DNA"/>
</dbReference>
<feature type="compositionally biased region" description="Polar residues" evidence="1">
    <location>
        <begin position="42"/>
        <end position="51"/>
    </location>
</feature>
<evidence type="ECO:0008006" key="4">
    <source>
        <dbReference type="Google" id="ProtNLM"/>
    </source>
</evidence>
<sequence>MDNTASSSSKNTDRELMEGAILDRMREVTKQQWEDYQLATNLNRISETNANHKPLLNQDSLRRETPVLMGEDGDSRGAPSEQQGTAKEGNKKSTKGKEPMFHAKASELIMNFIVWNCRGAGGKGFSTLIRDLRKDLDVNFVILLETHISGVRGERVRNRIGLNGSFVVEARGQSGGIWCLWDSNFWKVEVMSHTFQFVHMKIKDKNANQ</sequence>
<feature type="compositionally biased region" description="Basic and acidic residues" evidence="1">
    <location>
        <begin position="88"/>
        <end position="97"/>
    </location>
</feature>
<feature type="region of interest" description="Disordered" evidence="1">
    <location>
        <begin position="42"/>
        <end position="97"/>
    </location>
</feature>
<proteinExistence type="predicted"/>
<reference evidence="2 3" key="1">
    <citation type="submission" date="2019-01" db="EMBL/GenBank/DDBJ databases">
        <title>Sequencing of cultivated peanut Arachis hypogaea provides insights into genome evolution and oil improvement.</title>
        <authorList>
            <person name="Chen X."/>
        </authorList>
    </citation>
    <scope>NUCLEOTIDE SEQUENCE [LARGE SCALE GENOMIC DNA]</scope>
    <source>
        <strain evidence="3">cv. Fuhuasheng</strain>
        <tissue evidence="2">Leaves</tissue>
    </source>
</reference>
<gene>
    <name evidence="2" type="ORF">Ahy_B06g080919</name>
</gene>
<evidence type="ECO:0000256" key="1">
    <source>
        <dbReference type="SAM" id="MobiDB-lite"/>
    </source>
</evidence>
<evidence type="ECO:0000313" key="3">
    <source>
        <dbReference type="Proteomes" id="UP000289738"/>
    </source>
</evidence>
<dbReference type="InterPro" id="IPR036691">
    <property type="entry name" value="Endo/exonu/phosph_ase_sf"/>
</dbReference>
<dbReference type="PANTHER" id="PTHR35218:SF9">
    <property type="entry name" value="ENDONUCLEASE_EXONUCLEASE_PHOSPHATASE DOMAIN-CONTAINING PROTEIN"/>
    <property type="match status" value="1"/>
</dbReference>
<protein>
    <recommendedName>
        <fullName evidence="4">Endonuclease/exonuclease/phosphatase domain-containing protein</fullName>
    </recommendedName>
</protein>
<dbReference type="SUPFAM" id="SSF56219">
    <property type="entry name" value="DNase I-like"/>
    <property type="match status" value="1"/>
</dbReference>
<name>A0A444YJJ2_ARAHY</name>
<keyword evidence="3" id="KW-1185">Reference proteome</keyword>
<organism evidence="2 3">
    <name type="scientific">Arachis hypogaea</name>
    <name type="common">Peanut</name>
    <dbReference type="NCBI Taxonomy" id="3818"/>
    <lineage>
        <taxon>Eukaryota</taxon>
        <taxon>Viridiplantae</taxon>
        <taxon>Streptophyta</taxon>
        <taxon>Embryophyta</taxon>
        <taxon>Tracheophyta</taxon>
        <taxon>Spermatophyta</taxon>
        <taxon>Magnoliopsida</taxon>
        <taxon>eudicotyledons</taxon>
        <taxon>Gunneridae</taxon>
        <taxon>Pentapetalae</taxon>
        <taxon>rosids</taxon>
        <taxon>fabids</taxon>
        <taxon>Fabales</taxon>
        <taxon>Fabaceae</taxon>
        <taxon>Papilionoideae</taxon>
        <taxon>50 kb inversion clade</taxon>
        <taxon>dalbergioids sensu lato</taxon>
        <taxon>Dalbergieae</taxon>
        <taxon>Pterocarpus clade</taxon>
        <taxon>Arachis</taxon>
    </lineage>
</organism>
<comment type="caution">
    <text evidence="2">The sequence shown here is derived from an EMBL/GenBank/DDBJ whole genome shotgun (WGS) entry which is preliminary data.</text>
</comment>
<evidence type="ECO:0000313" key="2">
    <source>
        <dbReference type="EMBL" id="RYR02081.1"/>
    </source>
</evidence>